<keyword evidence="3" id="KW-1185">Reference proteome</keyword>
<protein>
    <submittedName>
        <fullName evidence="2">Uncharacterized protein</fullName>
    </submittedName>
</protein>
<evidence type="ECO:0000256" key="1">
    <source>
        <dbReference type="SAM" id="MobiDB-lite"/>
    </source>
</evidence>
<feature type="region of interest" description="Disordered" evidence="1">
    <location>
        <begin position="31"/>
        <end position="56"/>
    </location>
</feature>
<comment type="caution">
    <text evidence="2">The sequence shown here is derived from an EMBL/GenBank/DDBJ whole genome shotgun (WGS) entry which is preliminary data.</text>
</comment>
<reference evidence="2 3" key="1">
    <citation type="submission" date="2019-05" db="EMBL/GenBank/DDBJ databases">
        <authorList>
            <person name="Hariharan J."/>
            <person name="Choudoir M.J."/>
            <person name="Diebold P."/>
            <person name="Panke-Buisse K."/>
            <person name="Buckley D.H."/>
        </authorList>
    </citation>
    <scope>NUCLEOTIDE SEQUENCE [LARGE SCALE GENOMIC DNA]</scope>
    <source>
        <strain evidence="2 3">SUN51</strain>
    </source>
</reference>
<proteinExistence type="predicted"/>
<dbReference type="Proteomes" id="UP000324965">
    <property type="component" value="Unassembled WGS sequence"/>
</dbReference>
<organism evidence="2 3">
    <name type="scientific">Streptomyces apricus</name>
    <dbReference type="NCBI Taxonomy" id="1828112"/>
    <lineage>
        <taxon>Bacteria</taxon>
        <taxon>Bacillati</taxon>
        <taxon>Actinomycetota</taxon>
        <taxon>Actinomycetes</taxon>
        <taxon>Kitasatosporales</taxon>
        <taxon>Streptomycetaceae</taxon>
        <taxon>Streptomyces</taxon>
    </lineage>
</organism>
<accession>A0A5B0B111</accession>
<evidence type="ECO:0000313" key="3">
    <source>
        <dbReference type="Proteomes" id="UP000324965"/>
    </source>
</evidence>
<name>A0A5B0B111_9ACTN</name>
<dbReference type="RefSeq" id="WP_149512077.1">
    <property type="nucleotide sequence ID" value="NZ_VDFC01000040.1"/>
</dbReference>
<sequence length="87" mass="9478">MSDLIPALFPWLSFQLAALGLLLSLARSMEPATGGGRHRKGDAVPNRARVHRSAARRAEVPLDGSASRLVRPYLPREFFLIREAGAA</sequence>
<dbReference type="EMBL" id="VDFC01000040">
    <property type="protein sequence ID" value="KAA0935694.1"/>
    <property type="molecule type" value="Genomic_DNA"/>
</dbReference>
<gene>
    <name evidence="2" type="ORF">FGF04_16795</name>
</gene>
<evidence type="ECO:0000313" key="2">
    <source>
        <dbReference type="EMBL" id="KAA0935694.1"/>
    </source>
</evidence>
<dbReference type="AlphaFoldDB" id="A0A5B0B111"/>